<evidence type="ECO:0000256" key="2">
    <source>
        <dbReference type="ARBA" id="ARBA00001974"/>
    </source>
</evidence>
<keyword evidence="9 12" id="KW-0274">FAD</keyword>
<keyword evidence="16" id="KW-1185">Reference proteome</keyword>
<evidence type="ECO:0000256" key="12">
    <source>
        <dbReference type="RuleBase" id="RU364052"/>
    </source>
</evidence>
<comment type="pathway">
    <text evidence="4 12">Porphyrin-containing compound metabolism; protoheme biosynthesis.</text>
</comment>
<keyword evidence="8 12" id="KW-0285">Flavoprotein</keyword>
<evidence type="ECO:0000256" key="11">
    <source>
        <dbReference type="ARBA" id="ARBA00023133"/>
    </source>
</evidence>
<feature type="region of interest" description="Disordered" evidence="13">
    <location>
        <begin position="201"/>
        <end position="226"/>
    </location>
</feature>
<dbReference type="PANTHER" id="PTHR42923:SF3">
    <property type="entry name" value="PROTOPORPHYRINOGEN OXIDASE"/>
    <property type="match status" value="1"/>
</dbReference>
<accession>A0ABP3F6Q7</accession>
<dbReference type="InterPro" id="IPR036188">
    <property type="entry name" value="FAD/NAD-bd_sf"/>
</dbReference>
<gene>
    <name evidence="15" type="primary">hemG_1</name>
    <name evidence="15" type="ORF">GCM10010302_53260</name>
</gene>
<evidence type="ECO:0000313" key="15">
    <source>
        <dbReference type="EMBL" id="GAA0307863.1"/>
    </source>
</evidence>
<reference evidence="16" key="1">
    <citation type="journal article" date="2019" name="Int. J. Syst. Evol. Microbiol.">
        <title>The Global Catalogue of Microorganisms (GCM) 10K type strain sequencing project: providing services to taxonomists for standard genome sequencing and annotation.</title>
        <authorList>
            <consortium name="The Broad Institute Genomics Platform"/>
            <consortium name="The Broad Institute Genome Sequencing Center for Infectious Disease"/>
            <person name="Wu L."/>
            <person name="Ma J."/>
        </authorList>
    </citation>
    <scope>NUCLEOTIDE SEQUENCE [LARGE SCALE GENOMIC DNA]</scope>
    <source>
        <strain evidence="16">JCM 4505</strain>
    </source>
</reference>
<dbReference type="InterPro" id="IPR002937">
    <property type="entry name" value="Amino_oxidase"/>
</dbReference>
<comment type="catalytic activity">
    <reaction evidence="1">
        <text>coproporphyrinogen III + 3 O2 = coproporphyrin III + 3 H2O2</text>
        <dbReference type="Rhea" id="RHEA:43436"/>
        <dbReference type="ChEBI" id="CHEBI:15379"/>
        <dbReference type="ChEBI" id="CHEBI:16240"/>
        <dbReference type="ChEBI" id="CHEBI:57309"/>
        <dbReference type="ChEBI" id="CHEBI:131725"/>
        <dbReference type="EC" id="1.3.3.15"/>
    </reaction>
    <physiologicalReaction direction="left-to-right" evidence="1">
        <dbReference type="Rhea" id="RHEA:43437"/>
    </physiologicalReaction>
</comment>
<evidence type="ECO:0000256" key="4">
    <source>
        <dbReference type="ARBA" id="ARBA00004744"/>
    </source>
</evidence>
<comment type="cofactor">
    <cofactor evidence="2 12">
        <name>FAD</name>
        <dbReference type="ChEBI" id="CHEBI:57692"/>
    </cofactor>
</comment>
<dbReference type="NCBIfam" id="TIGR00562">
    <property type="entry name" value="proto_IX_ox"/>
    <property type="match status" value="1"/>
</dbReference>
<dbReference type="EMBL" id="BAAABV010000023">
    <property type="protein sequence ID" value="GAA0307863.1"/>
    <property type="molecule type" value="Genomic_DNA"/>
</dbReference>
<dbReference type="SUPFAM" id="SSF51905">
    <property type="entry name" value="FAD/NAD(P)-binding domain"/>
    <property type="match status" value="1"/>
</dbReference>
<dbReference type="RefSeq" id="WP_344164684.1">
    <property type="nucleotide sequence ID" value="NZ_BAAABV010000023.1"/>
</dbReference>
<sequence>MKPSVIVVGGGISGLAAAWELRDEADVTVLESGSRVGGKLRTTAFAGVPVDEGAESLMALRPEAVRLAREVGLGGELCDPAASPTTLWSGGALRPLPAGHVMGVPADPAALAGTGLLSPEGVERAAREAELPAAPLAGDCSVAAYLTDRFGREVVDRLVEPLLGGVYAGRADLLSLRATMPRLAAIAEHGTPLLPTLARLRSAGPAGPARPAADAPAAGPAGTTPPAGPAVAVQGVVGGTGRFAQAVAAASGARILTRTTVRALSPGPSGRWRVRADTADGPLTLTADAVVLALPAFAAAELLLPHAPLAGEELAGIPHASTAVITLAFSRAHAQHLPEGNGFLVPPVDGRTLKAASFLSNKWAWLGAAAPDLFVLRASVGRIGEEAPLRLSDRDLVRRAVGELHRAAGPLGEPVAARVTRWDRGLPQYGVGHRDRVARIREAAAKLPRLGLCGAAYEGVGVAACVATGRAAAREVLAAV</sequence>
<evidence type="ECO:0000256" key="6">
    <source>
        <dbReference type="ARBA" id="ARBA00012402"/>
    </source>
</evidence>
<comment type="caution">
    <text evidence="15">The sequence shown here is derived from an EMBL/GenBank/DDBJ whole genome shotgun (WGS) entry which is preliminary data.</text>
</comment>
<comment type="subcellular location">
    <subcellularLocation>
        <location evidence="12">Cytoplasm</location>
    </subcellularLocation>
</comment>
<protein>
    <recommendedName>
        <fullName evidence="7 12">Coproporphyrinogen III oxidase</fullName>
        <ecNumber evidence="6 12">1.3.3.15</ecNumber>
    </recommendedName>
</protein>
<evidence type="ECO:0000256" key="9">
    <source>
        <dbReference type="ARBA" id="ARBA00022827"/>
    </source>
</evidence>
<name>A0ABP3F6Q7_9ACTN</name>
<dbReference type="InterPro" id="IPR050464">
    <property type="entry name" value="Zeta_carotene_desat/Oxidored"/>
</dbReference>
<dbReference type="InterPro" id="IPR004572">
    <property type="entry name" value="Protoporphyrinogen_oxidase"/>
</dbReference>
<evidence type="ECO:0000256" key="10">
    <source>
        <dbReference type="ARBA" id="ARBA00023002"/>
    </source>
</evidence>
<evidence type="ECO:0000256" key="5">
    <source>
        <dbReference type="ARBA" id="ARBA00008310"/>
    </source>
</evidence>
<comment type="similarity">
    <text evidence="5 12">Belongs to the protoporphyrinogen/coproporphyrinogen oxidase family. Coproporphyrinogen III oxidase subfamily.</text>
</comment>
<dbReference type="PANTHER" id="PTHR42923">
    <property type="entry name" value="PROTOPORPHYRINOGEN OXIDASE"/>
    <property type="match status" value="1"/>
</dbReference>
<evidence type="ECO:0000256" key="13">
    <source>
        <dbReference type="SAM" id="MobiDB-lite"/>
    </source>
</evidence>
<dbReference type="Gene3D" id="3.50.50.60">
    <property type="entry name" value="FAD/NAD(P)-binding domain"/>
    <property type="match status" value="1"/>
</dbReference>
<dbReference type="EC" id="1.3.3.15" evidence="6 12"/>
<organism evidence="15 16">
    <name type="scientific">Streptomyces polychromogenes</name>
    <dbReference type="NCBI Taxonomy" id="67342"/>
    <lineage>
        <taxon>Bacteria</taxon>
        <taxon>Bacillati</taxon>
        <taxon>Actinomycetota</taxon>
        <taxon>Actinomycetes</taxon>
        <taxon>Kitasatosporales</taxon>
        <taxon>Streptomycetaceae</taxon>
        <taxon>Streptomyces</taxon>
    </lineage>
</organism>
<evidence type="ECO:0000256" key="3">
    <source>
        <dbReference type="ARBA" id="ARBA00002185"/>
    </source>
</evidence>
<keyword evidence="12" id="KW-0963">Cytoplasm</keyword>
<evidence type="ECO:0000256" key="7">
    <source>
        <dbReference type="ARBA" id="ARBA00019046"/>
    </source>
</evidence>
<feature type="compositionally biased region" description="Low complexity" evidence="13">
    <location>
        <begin position="203"/>
        <end position="226"/>
    </location>
</feature>
<keyword evidence="10 12" id="KW-0560">Oxidoreductase</keyword>
<keyword evidence="11 12" id="KW-0350">Heme biosynthesis</keyword>
<dbReference type="SUPFAM" id="SSF54373">
    <property type="entry name" value="FAD-linked reductases, C-terminal domain"/>
    <property type="match status" value="1"/>
</dbReference>
<evidence type="ECO:0000259" key="14">
    <source>
        <dbReference type="Pfam" id="PF01593"/>
    </source>
</evidence>
<dbReference type="Proteomes" id="UP001501867">
    <property type="component" value="Unassembled WGS sequence"/>
</dbReference>
<comment type="function">
    <text evidence="3 12">Involved in coproporphyrin-dependent heme b biosynthesis. Catalyzes the oxidation of coproporphyrinogen III to coproporphyrin III.</text>
</comment>
<evidence type="ECO:0000256" key="8">
    <source>
        <dbReference type="ARBA" id="ARBA00022630"/>
    </source>
</evidence>
<evidence type="ECO:0000313" key="16">
    <source>
        <dbReference type="Proteomes" id="UP001501867"/>
    </source>
</evidence>
<dbReference type="Pfam" id="PF01593">
    <property type="entry name" value="Amino_oxidase"/>
    <property type="match status" value="1"/>
</dbReference>
<evidence type="ECO:0000256" key="1">
    <source>
        <dbReference type="ARBA" id="ARBA00001755"/>
    </source>
</evidence>
<dbReference type="Gene3D" id="1.10.3110.10">
    <property type="entry name" value="protoporphyrinogen ix oxidase, domain 3"/>
    <property type="match status" value="1"/>
</dbReference>
<feature type="domain" description="Amine oxidase" evidence="14">
    <location>
        <begin position="12"/>
        <end position="477"/>
    </location>
</feature>
<proteinExistence type="inferred from homology"/>
<dbReference type="Gene3D" id="3.90.660.20">
    <property type="entry name" value="Protoporphyrinogen oxidase, mitochondrial, domain 2"/>
    <property type="match status" value="1"/>
</dbReference>